<feature type="transmembrane region" description="Helical" evidence="6">
    <location>
        <begin position="35"/>
        <end position="54"/>
    </location>
</feature>
<dbReference type="RefSeq" id="XP_025346520.1">
    <property type="nucleotide sequence ID" value="XM_025490394.1"/>
</dbReference>
<dbReference type="EMBL" id="KZ819331">
    <property type="protein sequence ID" value="PWN19360.1"/>
    <property type="molecule type" value="Genomic_DNA"/>
</dbReference>
<feature type="transmembrane region" description="Helical" evidence="6">
    <location>
        <begin position="400"/>
        <end position="424"/>
    </location>
</feature>
<keyword evidence="8" id="KW-1185">Reference proteome</keyword>
<organism evidence="7 8">
    <name type="scientific">Pseudomicrostroma glucosiphilum</name>
    <dbReference type="NCBI Taxonomy" id="1684307"/>
    <lineage>
        <taxon>Eukaryota</taxon>
        <taxon>Fungi</taxon>
        <taxon>Dikarya</taxon>
        <taxon>Basidiomycota</taxon>
        <taxon>Ustilaginomycotina</taxon>
        <taxon>Exobasidiomycetes</taxon>
        <taxon>Microstromatales</taxon>
        <taxon>Microstromatales incertae sedis</taxon>
        <taxon>Pseudomicrostroma</taxon>
    </lineage>
</organism>
<keyword evidence="5 6" id="KW-0472">Membrane</keyword>
<dbReference type="OrthoDB" id="3900342at2759"/>
<feature type="transmembrane region" description="Helical" evidence="6">
    <location>
        <begin position="374"/>
        <end position="394"/>
    </location>
</feature>
<evidence type="ECO:0008006" key="9">
    <source>
        <dbReference type="Google" id="ProtNLM"/>
    </source>
</evidence>
<evidence type="ECO:0000256" key="4">
    <source>
        <dbReference type="ARBA" id="ARBA00022989"/>
    </source>
</evidence>
<dbReference type="InterPro" id="IPR002293">
    <property type="entry name" value="AA/rel_permease1"/>
</dbReference>
<evidence type="ECO:0000256" key="2">
    <source>
        <dbReference type="ARBA" id="ARBA00022448"/>
    </source>
</evidence>
<dbReference type="Gene3D" id="1.20.1740.10">
    <property type="entry name" value="Amino acid/polyamine transporter I"/>
    <property type="match status" value="1"/>
</dbReference>
<feature type="transmembrane region" description="Helical" evidence="6">
    <location>
        <begin position="189"/>
        <end position="208"/>
    </location>
</feature>
<feature type="transmembrane region" description="Helical" evidence="6">
    <location>
        <begin position="272"/>
        <end position="294"/>
    </location>
</feature>
<evidence type="ECO:0000313" key="7">
    <source>
        <dbReference type="EMBL" id="PWN19360.1"/>
    </source>
</evidence>
<accession>A0A316U2C8</accession>
<dbReference type="PANTHER" id="PTHR45649">
    <property type="entry name" value="AMINO-ACID PERMEASE BAT1"/>
    <property type="match status" value="1"/>
</dbReference>
<feature type="transmembrane region" description="Helical" evidence="6">
    <location>
        <begin position="234"/>
        <end position="251"/>
    </location>
</feature>
<evidence type="ECO:0000256" key="1">
    <source>
        <dbReference type="ARBA" id="ARBA00004141"/>
    </source>
</evidence>
<reference evidence="7 8" key="1">
    <citation type="journal article" date="2018" name="Mol. Biol. Evol.">
        <title>Broad Genomic Sampling Reveals a Smut Pathogenic Ancestry of the Fungal Clade Ustilaginomycotina.</title>
        <authorList>
            <person name="Kijpornyongpan T."/>
            <person name="Mondo S.J."/>
            <person name="Barry K."/>
            <person name="Sandor L."/>
            <person name="Lee J."/>
            <person name="Lipzen A."/>
            <person name="Pangilinan J."/>
            <person name="LaButti K."/>
            <person name="Hainaut M."/>
            <person name="Henrissat B."/>
            <person name="Grigoriev I.V."/>
            <person name="Spatafora J.W."/>
            <person name="Aime M.C."/>
        </authorList>
    </citation>
    <scope>NUCLEOTIDE SEQUENCE [LARGE SCALE GENOMIC DNA]</scope>
    <source>
        <strain evidence="7 8">MCA 4718</strain>
    </source>
</reference>
<evidence type="ECO:0000256" key="6">
    <source>
        <dbReference type="SAM" id="Phobius"/>
    </source>
</evidence>
<dbReference type="Pfam" id="PF13520">
    <property type="entry name" value="AA_permease_2"/>
    <property type="match status" value="1"/>
</dbReference>
<comment type="subcellular location">
    <subcellularLocation>
        <location evidence="1">Membrane</location>
        <topology evidence="1">Multi-pass membrane protein</topology>
    </subcellularLocation>
</comment>
<dbReference type="PANTHER" id="PTHR45649:SF14">
    <property type="entry name" value="GABA PERMEASE"/>
    <property type="match status" value="1"/>
</dbReference>
<feature type="transmembrane region" description="Helical" evidence="6">
    <location>
        <begin position="436"/>
        <end position="464"/>
    </location>
</feature>
<feature type="transmembrane region" description="Helical" evidence="6">
    <location>
        <begin position="314"/>
        <end position="336"/>
    </location>
</feature>
<dbReference type="GO" id="GO:0016020">
    <property type="term" value="C:membrane"/>
    <property type="evidence" value="ECO:0007669"/>
    <property type="project" value="UniProtKB-SubCell"/>
</dbReference>
<dbReference type="GeneID" id="37012128"/>
<keyword evidence="3 6" id="KW-0812">Transmembrane</keyword>
<evidence type="ECO:0000256" key="3">
    <source>
        <dbReference type="ARBA" id="ARBA00022692"/>
    </source>
</evidence>
<keyword evidence="2" id="KW-0813">Transport</keyword>
<dbReference type="STRING" id="1684307.A0A316U2C8"/>
<dbReference type="AlphaFoldDB" id="A0A316U2C8"/>
<dbReference type="Proteomes" id="UP000245942">
    <property type="component" value="Unassembled WGS sequence"/>
</dbReference>
<evidence type="ECO:0000313" key="8">
    <source>
        <dbReference type="Proteomes" id="UP000245942"/>
    </source>
</evidence>
<feature type="transmembrane region" description="Helical" evidence="6">
    <location>
        <begin position="157"/>
        <end position="177"/>
    </location>
</feature>
<name>A0A316U2C8_9BASI</name>
<dbReference type="PIRSF" id="PIRSF006060">
    <property type="entry name" value="AA_transporter"/>
    <property type="match status" value="1"/>
</dbReference>
<sequence length="476" mass="50778">MTSHTPHNAHKYGQTSAQKVSLDEYLGPARLQPKLGFWSVTALGVVTTSTWLAYVQSLAPALVGGGIVAMLWGYVLVVVMGAFTVLSLAECAGIWATAGAQVDWVYMLSPPAWAPCLSYTNGWLAVFGMGLLGLGGEAIAARAILSMAQLSHPDYTILPWHISIMGVLVAIITAIYGILGARMLDKTNLACFCVFVPLALALMITLLVEGSGNYNSADFALTSFNNATGWTNDVIPFLSGLATAAFAVIAFDSVAHMSEELETPARDTPRAMVLAFLANNILALAIIFAIVFTITTDLSDLALSPSGFPILDIVYNSTGSIVGTCFLISPLTILWLQCTADINISTSRSIYAFARSDAFPGARFFSVINTKLDVPVRAVLAVIAVQIPLLWVNVGSSNAFTAFITMPAEALYLSYGLPSFLMLVRGRKLGLDKDSAFRLGPILGPICNLIASVWSVCLTVFLILPPTYPVTAQNMK</sequence>
<gene>
    <name evidence="7" type="ORF">BCV69DRAFT_250733</name>
</gene>
<protein>
    <recommendedName>
        <fullName evidence="9">Amino acid transporter</fullName>
    </recommendedName>
</protein>
<evidence type="ECO:0000256" key="5">
    <source>
        <dbReference type="ARBA" id="ARBA00023136"/>
    </source>
</evidence>
<proteinExistence type="predicted"/>
<keyword evidence="4 6" id="KW-1133">Transmembrane helix</keyword>
<feature type="transmembrane region" description="Helical" evidence="6">
    <location>
        <begin position="61"/>
        <end position="86"/>
    </location>
</feature>
<feature type="transmembrane region" description="Helical" evidence="6">
    <location>
        <begin position="121"/>
        <end position="145"/>
    </location>
</feature>
<dbReference type="GO" id="GO:0022857">
    <property type="term" value="F:transmembrane transporter activity"/>
    <property type="evidence" value="ECO:0007669"/>
    <property type="project" value="InterPro"/>
</dbReference>